<organism evidence="2 3">
    <name type="scientific">Clostridium estertheticum</name>
    <dbReference type="NCBI Taxonomy" id="238834"/>
    <lineage>
        <taxon>Bacteria</taxon>
        <taxon>Bacillati</taxon>
        <taxon>Bacillota</taxon>
        <taxon>Clostridia</taxon>
        <taxon>Eubacteriales</taxon>
        <taxon>Clostridiaceae</taxon>
        <taxon>Clostridium</taxon>
    </lineage>
</organism>
<proteinExistence type="predicted"/>
<dbReference type="Proteomes" id="UP000531659">
    <property type="component" value="Unassembled WGS sequence"/>
</dbReference>
<gene>
    <name evidence="2" type="ORF">HLQ16_19710</name>
</gene>
<dbReference type="PROSITE" id="PS51186">
    <property type="entry name" value="GNAT"/>
    <property type="match status" value="1"/>
</dbReference>
<dbReference type="InterPro" id="IPR039143">
    <property type="entry name" value="GNPNAT1-like"/>
</dbReference>
<protein>
    <submittedName>
        <fullName evidence="2">GNAT family N-acetyltransferase</fullName>
    </submittedName>
</protein>
<dbReference type="CDD" id="cd04301">
    <property type="entry name" value="NAT_SF"/>
    <property type="match status" value="1"/>
</dbReference>
<dbReference type="Pfam" id="PF13508">
    <property type="entry name" value="Acetyltransf_7"/>
    <property type="match status" value="1"/>
</dbReference>
<name>A0A7Y3T104_9CLOT</name>
<reference evidence="2 3" key="1">
    <citation type="submission" date="2020-05" db="EMBL/GenBank/DDBJ databases">
        <title>Complete genome of Clostridium estertheticum subspecies estertheticum, isolated from Vacuum packed lamb meat from New Zealand imported to Switzerland.</title>
        <authorList>
            <person name="Wambui J."/>
            <person name="Stevens M.J.A."/>
            <person name="Stephan R."/>
        </authorList>
    </citation>
    <scope>NUCLEOTIDE SEQUENCE [LARGE SCALE GENOMIC DNA]</scope>
    <source>
        <strain evidence="2 3">CEST001</strain>
    </source>
</reference>
<dbReference type="AlphaFoldDB" id="A0A7Y3T104"/>
<dbReference type="PANTHER" id="PTHR13355">
    <property type="entry name" value="GLUCOSAMINE 6-PHOSPHATE N-ACETYLTRANSFERASE"/>
    <property type="match status" value="1"/>
</dbReference>
<sequence length="156" mass="18133">MIRMARIEDIDSIVKLRIELLNEANKNIENYDWDKYSSILKAFYYESLSNRRVIAFLVEEKGSIVATSMVCFYNITPSLHNLEGKMALLTDMYTIPTYRKKGFGMALLKNTMECVKKLGYLKVVLNATDSGRKLYEKYGFKVVAGEMFYKFKEQSK</sequence>
<dbReference type="Gene3D" id="3.40.630.30">
    <property type="match status" value="1"/>
</dbReference>
<evidence type="ECO:0000259" key="1">
    <source>
        <dbReference type="PROSITE" id="PS51186"/>
    </source>
</evidence>
<comment type="caution">
    <text evidence="2">The sequence shown here is derived from an EMBL/GenBank/DDBJ whole genome shotgun (WGS) entry which is preliminary data.</text>
</comment>
<dbReference type="EMBL" id="JABEYB010000019">
    <property type="protein sequence ID" value="NNU78142.1"/>
    <property type="molecule type" value="Genomic_DNA"/>
</dbReference>
<evidence type="ECO:0000313" key="2">
    <source>
        <dbReference type="EMBL" id="NNU78142.1"/>
    </source>
</evidence>
<evidence type="ECO:0000313" key="3">
    <source>
        <dbReference type="Proteomes" id="UP000531659"/>
    </source>
</evidence>
<keyword evidence="2" id="KW-0808">Transferase</keyword>
<dbReference type="InterPro" id="IPR000182">
    <property type="entry name" value="GNAT_dom"/>
</dbReference>
<accession>A0A7Y3T104</accession>
<dbReference type="RefSeq" id="WP_171298731.1">
    <property type="nucleotide sequence ID" value="NZ_CP087098.1"/>
</dbReference>
<dbReference type="SUPFAM" id="SSF55729">
    <property type="entry name" value="Acyl-CoA N-acyltransferases (Nat)"/>
    <property type="match status" value="1"/>
</dbReference>
<dbReference type="InterPro" id="IPR016181">
    <property type="entry name" value="Acyl_CoA_acyltransferase"/>
</dbReference>
<dbReference type="GO" id="GO:0008080">
    <property type="term" value="F:N-acetyltransferase activity"/>
    <property type="evidence" value="ECO:0007669"/>
    <property type="project" value="TreeGrafter"/>
</dbReference>
<feature type="domain" description="N-acetyltransferase" evidence="1">
    <location>
        <begin position="1"/>
        <end position="156"/>
    </location>
</feature>